<evidence type="ECO:0000256" key="9">
    <source>
        <dbReference type="ARBA" id="ARBA00023136"/>
    </source>
</evidence>
<evidence type="ECO:0000256" key="4">
    <source>
        <dbReference type="ARBA" id="ARBA00022475"/>
    </source>
</evidence>
<name>E8QXM0_ISOPI</name>
<evidence type="ECO:0000256" key="6">
    <source>
        <dbReference type="ARBA" id="ARBA00022692"/>
    </source>
</evidence>
<protein>
    <submittedName>
        <fullName evidence="13">Potassium/proton antiporter, CPA1 family</fullName>
    </submittedName>
</protein>
<dbReference type="OrthoDB" id="9810759at2"/>
<feature type="transmembrane region" description="Helical" evidence="11">
    <location>
        <begin position="32"/>
        <end position="51"/>
    </location>
</feature>
<dbReference type="Pfam" id="PF02080">
    <property type="entry name" value="TrkA_C"/>
    <property type="match status" value="1"/>
</dbReference>
<accession>E8QXM0</accession>
<gene>
    <name evidence="13" type="ordered locus">Isop_2496</name>
</gene>
<dbReference type="HOGENOM" id="CLU_005912_9_2_0"/>
<evidence type="ECO:0000256" key="5">
    <source>
        <dbReference type="ARBA" id="ARBA00022538"/>
    </source>
</evidence>
<dbReference type="NCBIfam" id="NF003716">
    <property type="entry name" value="PRK05326.1-3"/>
    <property type="match status" value="1"/>
</dbReference>
<reference key="1">
    <citation type="submission" date="2010-11" db="EMBL/GenBank/DDBJ databases">
        <title>The complete sequence of chromosome of Isophaera pallida ATCC 43644.</title>
        <authorList>
            <consortium name="US DOE Joint Genome Institute (JGI-PGF)"/>
            <person name="Lucas S."/>
            <person name="Copeland A."/>
            <person name="Lapidus A."/>
            <person name="Bruce D."/>
            <person name="Goodwin L."/>
            <person name="Pitluck S."/>
            <person name="Kyrpides N."/>
            <person name="Mavromatis K."/>
            <person name="Pagani I."/>
            <person name="Ivanova N."/>
            <person name="Saunders E."/>
            <person name="Brettin T."/>
            <person name="Detter J.C."/>
            <person name="Han C."/>
            <person name="Tapia R."/>
            <person name="Land M."/>
            <person name="Hauser L."/>
            <person name="Markowitz V."/>
            <person name="Cheng J.-F."/>
            <person name="Hugenholtz P."/>
            <person name="Woyke T."/>
            <person name="Wu D."/>
            <person name="Eisen J.A."/>
        </authorList>
    </citation>
    <scope>NUCLEOTIDE SEQUENCE</scope>
    <source>
        <strain>ATCC 43644</strain>
    </source>
</reference>
<dbReference type="InParanoid" id="E8QXM0"/>
<evidence type="ECO:0000313" key="13">
    <source>
        <dbReference type="EMBL" id="ADV63068.1"/>
    </source>
</evidence>
<dbReference type="FunCoup" id="E8QXM0">
    <property type="interactions" value="84"/>
</dbReference>
<proteinExistence type="predicted"/>
<keyword evidence="14" id="KW-1185">Reference proteome</keyword>
<dbReference type="GO" id="GO:0005886">
    <property type="term" value="C:plasma membrane"/>
    <property type="evidence" value="ECO:0007669"/>
    <property type="project" value="UniProtKB-SubCell"/>
</dbReference>
<feature type="transmembrane region" description="Helical" evidence="11">
    <location>
        <begin position="365"/>
        <end position="388"/>
    </location>
</feature>
<dbReference type="NCBIfam" id="NF003715">
    <property type="entry name" value="PRK05326.1-2"/>
    <property type="match status" value="1"/>
</dbReference>
<evidence type="ECO:0000256" key="3">
    <source>
        <dbReference type="ARBA" id="ARBA00022449"/>
    </source>
</evidence>
<evidence type="ECO:0000313" key="14">
    <source>
        <dbReference type="Proteomes" id="UP000008631"/>
    </source>
</evidence>
<feature type="transmembrane region" description="Helical" evidence="11">
    <location>
        <begin position="91"/>
        <end position="114"/>
    </location>
</feature>
<reference evidence="13 14" key="2">
    <citation type="journal article" date="2011" name="Stand. Genomic Sci.">
        <title>Complete genome sequence of Isosphaera pallida type strain (IS1B).</title>
        <authorList>
            <consortium name="US DOE Joint Genome Institute (JGI-PGF)"/>
            <person name="Goker M."/>
            <person name="Cleland D."/>
            <person name="Saunders E."/>
            <person name="Lapidus A."/>
            <person name="Nolan M."/>
            <person name="Lucas S."/>
            <person name="Hammon N."/>
            <person name="Deshpande S."/>
            <person name="Cheng J.F."/>
            <person name="Tapia R."/>
            <person name="Han C."/>
            <person name="Goodwin L."/>
            <person name="Pitluck S."/>
            <person name="Liolios K."/>
            <person name="Pagani I."/>
            <person name="Ivanova N."/>
            <person name="Mavromatis K."/>
            <person name="Pati A."/>
            <person name="Chen A."/>
            <person name="Palaniappan K."/>
            <person name="Land M."/>
            <person name="Hauser L."/>
            <person name="Chang Y.J."/>
            <person name="Jeffries C.D."/>
            <person name="Detter J.C."/>
            <person name="Beck B."/>
            <person name="Woyke T."/>
            <person name="Bristow J."/>
            <person name="Eisen J.A."/>
            <person name="Markowitz V."/>
            <person name="Hugenholtz P."/>
            <person name="Kyrpides N.C."/>
            <person name="Klenk H.P."/>
        </authorList>
    </citation>
    <scope>NUCLEOTIDE SEQUENCE [LARGE SCALE GENOMIC DNA]</scope>
    <source>
        <strain evidence="14">ATCC 43644 / DSM 9630 / IS1B</strain>
    </source>
</reference>
<dbReference type="EMBL" id="CP002353">
    <property type="protein sequence ID" value="ADV63068.1"/>
    <property type="molecule type" value="Genomic_DNA"/>
</dbReference>
<evidence type="ECO:0000256" key="1">
    <source>
        <dbReference type="ARBA" id="ARBA00004651"/>
    </source>
</evidence>
<dbReference type="STRING" id="575540.Isop_2496"/>
<dbReference type="InterPro" id="IPR038770">
    <property type="entry name" value="Na+/solute_symporter_sf"/>
</dbReference>
<evidence type="ECO:0000259" key="12">
    <source>
        <dbReference type="PROSITE" id="PS51202"/>
    </source>
</evidence>
<evidence type="ECO:0000256" key="8">
    <source>
        <dbReference type="ARBA" id="ARBA00023065"/>
    </source>
</evidence>
<dbReference type="InterPro" id="IPR036721">
    <property type="entry name" value="RCK_C_sf"/>
</dbReference>
<keyword evidence="3" id="KW-0050">Antiport</keyword>
<dbReference type="GO" id="GO:0015297">
    <property type="term" value="F:antiporter activity"/>
    <property type="evidence" value="ECO:0007669"/>
    <property type="project" value="UniProtKB-KW"/>
</dbReference>
<dbReference type="PANTHER" id="PTHR32507:SF7">
    <property type="entry name" value="K(+)_H(+) ANTIPORTER NHAP2"/>
    <property type="match status" value="1"/>
</dbReference>
<keyword evidence="5" id="KW-0630">Potassium</keyword>
<dbReference type="GO" id="GO:0006813">
    <property type="term" value="P:potassium ion transport"/>
    <property type="evidence" value="ECO:0007669"/>
    <property type="project" value="UniProtKB-KW"/>
</dbReference>
<feature type="transmembrane region" description="Helical" evidence="11">
    <location>
        <begin position="335"/>
        <end position="359"/>
    </location>
</feature>
<dbReference type="InterPro" id="IPR006153">
    <property type="entry name" value="Cation/H_exchanger_TM"/>
</dbReference>
<dbReference type="InterPro" id="IPR006037">
    <property type="entry name" value="RCK_C"/>
</dbReference>
<dbReference type="NCBIfam" id="NF003714">
    <property type="entry name" value="PRK05326.1-1"/>
    <property type="match status" value="1"/>
</dbReference>
<keyword evidence="7 11" id="KW-1133">Transmembrane helix</keyword>
<dbReference type="KEGG" id="ipa:Isop_2496"/>
<dbReference type="AlphaFoldDB" id="E8QXM0"/>
<feature type="transmembrane region" description="Helical" evidence="11">
    <location>
        <begin position="224"/>
        <end position="252"/>
    </location>
</feature>
<dbReference type="GO" id="GO:1902600">
    <property type="term" value="P:proton transmembrane transport"/>
    <property type="evidence" value="ECO:0007669"/>
    <property type="project" value="InterPro"/>
</dbReference>
<evidence type="ECO:0000256" key="10">
    <source>
        <dbReference type="SAM" id="MobiDB-lite"/>
    </source>
</evidence>
<feature type="transmembrane region" description="Helical" evidence="11">
    <location>
        <begin position="186"/>
        <end position="212"/>
    </location>
</feature>
<keyword evidence="6 11" id="KW-0812">Transmembrane</keyword>
<dbReference type="Pfam" id="PF00999">
    <property type="entry name" value="Na_H_Exchanger"/>
    <property type="match status" value="1"/>
</dbReference>
<feature type="region of interest" description="Disordered" evidence="10">
    <location>
        <begin position="584"/>
        <end position="629"/>
    </location>
</feature>
<feature type="domain" description="RCK C-terminal" evidence="12">
    <location>
        <begin position="406"/>
        <end position="487"/>
    </location>
</feature>
<dbReference type="RefSeq" id="WP_013565356.1">
    <property type="nucleotide sequence ID" value="NC_014962.1"/>
</dbReference>
<feature type="transmembrane region" description="Helical" evidence="11">
    <location>
        <begin position="303"/>
        <end position="323"/>
    </location>
</feature>
<dbReference type="SUPFAM" id="SSF116726">
    <property type="entry name" value="TrkA C-terminal domain-like"/>
    <property type="match status" value="1"/>
</dbReference>
<comment type="subcellular location">
    <subcellularLocation>
        <location evidence="1">Cell membrane</location>
        <topology evidence="1">Multi-pass membrane protein</topology>
    </subcellularLocation>
</comment>
<keyword evidence="5" id="KW-0633">Potassium transport</keyword>
<evidence type="ECO:0000256" key="7">
    <source>
        <dbReference type="ARBA" id="ARBA00022989"/>
    </source>
</evidence>
<dbReference type="GO" id="GO:0008324">
    <property type="term" value="F:monoatomic cation transmembrane transporter activity"/>
    <property type="evidence" value="ECO:0007669"/>
    <property type="project" value="InterPro"/>
</dbReference>
<dbReference type="Gene3D" id="3.30.70.1450">
    <property type="entry name" value="Regulator of K+ conductance, C-terminal domain"/>
    <property type="match status" value="1"/>
</dbReference>
<evidence type="ECO:0000256" key="11">
    <source>
        <dbReference type="SAM" id="Phobius"/>
    </source>
</evidence>
<keyword evidence="4" id="KW-1003">Cell membrane</keyword>
<keyword evidence="8" id="KW-0406">Ion transport</keyword>
<dbReference type="PANTHER" id="PTHR32507">
    <property type="entry name" value="NA(+)/H(+) ANTIPORTER 1"/>
    <property type="match status" value="1"/>
</dbReference>
<dbReference type="Gene3D" id="1.20.1530.20">
    <property type="match status" value="1"/>
</dbReference>
<keyword evidence="2" id="KW-0813">Transport</keyword>
<sequence length="629" mass="66244">MPPIEKVILVGAILILLSIVSSKLSARFGVPVLVLFLGLGMLAGSEGIGGIEFENYAQANAVGTVALALILFDGGLSTPAKAVRLAWKPSFLLATVGVLLTAVVTGLAASWILGVGLLEGLLLGGIVGSTDAAAVFAALRSGGVRLSERLGATLELESGANDPMAIFLTVGLLEVLTGGMEWGPGLLGLFALQMGLGAAVGLGLGFVSAWLINRIDLDSLSLYPIFASALGLLSFGATALLGGSGFLAIYLTGIVLGNRPIAARTGIIRFHNTVGWLAQIVMFVVLGLLSFPSQLWNVADRGLMLAAILILVARPLAVLLTLAPFRFGGFHARELIFLSWVGLKGAVPITLATFPFFVGLPEAPLLFNVVFFIVLVSALGQGWTLPALAARLGLQRPLEPSPPVTLEISSFRHVDGEVMEYTIAEDSAAVGKAVRDLALPNRAVIALIARGRSIIPPQGSTRVQAGDHLIFVLDPETRPLVDAVFARRGVPETSSSSEIPLQIEFPLRGSTTVGQLRDCYGLNLDAADHLTLDEAIRHRLQAHGVTPALGEGVVFESIRLSIRELGSDCRIEQVGMMILPNEELSADQDSPPRSVQANPDAPEDDLVEATPSPEKSKHRRHGPPPRITA</sequence>
<feature type="transmembrane region" description="Helical" evidence="11">
    <location>
        <begin position="273"/>
        <end position="291"/>
    </location>
</feature>
<feature type="compositionally biased region" description="Polar residues" evidence="10">
    <location>
        <begin position="587"/>
        <end position="597"/>
    </location>
</feature>
<evidence type="ECO:0000256" key="2">
    <source>
        <dbReference type="ARBA" id="ARBA00022448"/>
    </source>
</evidence>
<dbReference type="eggNOG" id="COG3263">
    <property type="taxonomic scope" value="Bacteria"/>
</dbReference>
<dbReference type="Proteomes" id="UP000008631">
    <property type="component" value="Chromosome"/>
</dbReference>
<organism evidence="13 14">
    <name type="scientific">Isosphaera pallida (strain ATCC 43644 / DSM 9630 / IS1B)</name>
    <dbReference type="NCBI Taxonomy" id="575540"/>
    <lineage>
        <taxon>Bacteria</taxon>
        <taxon>Pseudomonadati</taxon>
        <taxon>Planctomycetota</taxon>
        <taxon>Planctomycetia</taxon>
        <taxon>Isosphaerales</taxon>
        <taxon>Isosphaeraceae</taxon>
        <taxon>Isosphaera</taxon>
    </lineage>
</organism>
<dbReference type="PROSITE" id="PS51202">
    <property type="entry name" value="RCK_C"/>
    <property type="match status" value="1"/>
</dbReference>
<keyword evidence="9 11" id="KW-0472">Membrane</keyword>